<dbReference type="Pfam" id="PF06144">
    <property type="entry name" value="DNA_pol3_delta"/>
    <property type="match status" value="1"/>
</dbReference>
<dbReference type="EMBL" id="DSBW01000077">
    <property type="protein sequence ID" value="HED30755.1"/>
    <property type="molecule type" value="Genomic_DNA"/>
</dbReference>
<keyword evidence="3" id="KW-0235">DNA replication</keyword>
<dbReference type="AlphaFoldDB" id="A0A831ST01"/>
<dbReference type="GO" id="GO:0006261">
    <property type="term" value="P:DNA-templated DNA replication"/>
    <property type="evidence" value="ECO:0007669"/>
    <property type="project" value="TreeGrafter"/>
</dbReference>
<dbReference type="PANTHER" id="PTHR34388">
    <property type="entry name" value="DNA POLYMERASE III SUBUNIT DELTA"/>
    <property type="match status" value="1"/>
</dbReference>
<evidence type="ECO:0000259" key="5">
    <source>
        <dbReference type="Pfam" id="PF06144"/>
    </source>
</evidence>
<evidence type="ECO:0000256" key="3">
    <source>
        <dbReference type="ARBA" id="ARBA00022705"/>
    </source>
</evidence>
<keyword evidence="1 6" id="KW-0808">Transferase</keyword>
<dbReference type="Gene3D" id="3.40.50.300">
    <property type="entry name" value="P-loop containing nucleotide triphosphate hydrolases"/>
    <property type="match status" value="1"/>
</dbReference>
<comment type="caution">
    <text evidence="6">The sequence shown here is derived from an EMBL/GenBank/DDBJ whole genome shotgun (WGS) entry which is preliminary data.</text>
</comment>
<dbReference type="Proteomes" id="UP000886335">
    <property type="component" value="Unassembled WGS sequence"/>
</dbReference>
<evidence type="ECO:0000256" key="2">
    <source>
        <dbReference type="ARBA" id="ARBA00022695"/>
    </source>
</evidence>
<dbReference type="InterPro" id="IPR010372">
    <property type="entry name" value="DNA_pol3_delta_N"/>
</dbReference>
<feature type="domain" description="DNA polymerase III delta N-terminal" evidence="5">
    <location>
        <begin position="17"/>
        <end position="124"/>
    </location>
</feature>
<evidence type="ECO:0000256" key="1">
    <source>
        <dbReference type="ARBA" id="ARBA00022679"/>
    </source>
</evidence>
<evidence type="ECO:0000313" key="6">
    <source>
        <dbReference type="EMBL" id="HED30755.1"/>
    </source>
</evidence>
<organism evidence="6">
    <name type="scientific">Prosthecochloris aestuarii</name>
    <dbReference type="NCBI Taxonomy" id="1102"/>
    <lineage>
        <taxon>Bacteria</taxon>
        <taxon>Pseudomonadati</taxon>
        <taxon>Chlorobiota</taxon>
        <taxon>Chlorobiia</taxon>
        <taxon>Chlorobiales</taxon>
        <taxon>Chlorobiaceae</taxon>
        <taxon>Prosthecochloris</taxon>
    </lineage>
</organism>
<proteinExistence type="predicted"/>
<keyword evidence="4" id="KW-0239">DNA-directed DNA polymerase</keyword>
<evidence type="ECO:0000256" key="4">
    <source>
        <dbReference type="ARBA" id="ARBA00022932"/>
    </source>
</evidence>
<reference evidence="6" key="1">
    <citation type="journal article" date="2020" name="mSystems">
        <title>Genome- and Community-Level Interaction Insights into Carbon Utilization and Element Cycling Functions of Hydrothermarchaeota in Hydrothermal Sediment.</title>
        <authorList>
            <person name="Zhou Z."/>
            <person name="Liu Y."/>
            <person name="Xu W."/>
            <person name="Pan J."/>
            <person name="Luo Z.H."/>
            <person name="Li M."/>
        </authorList>
    </citation>
    <scope>NUCLEOTIDE SEQUENCE [LARGE SCALE GENOMIC DNA]</scope>
    <source>
        <strain evidence="6">SpSt-1181</strain>
    </source>
</reference>
<dbReference type="Gene3D" id="1.20.272.10">
    <property type="match status" value="1"/>
</dbReference>
<dbReference type="GO" id="GO:0009360">
    <property type="term" value="C:DNA polymerase III complex"/>
    <property type="evidence" value="ECO:0007669"/>
    <property type="project" value="InterPro"/>
</dbReference>
<keyword evidence="2 6" id="KW-0548">Nucleotidyltransferase</keyword>
<dbReference type="GO" id="GO:0003677">
    <property type="term" value="F:DNA binding"/>
    <property type="evidence" value="ECO:0007669"/>
    <property type="project" value="InterPro"/>
</dbReference>
<dbReference type="GO" id="GO:0003887">
    <property type="term" value="F:DNA-directed DNA polymerase activity"/>
    <property type="evidence" value="ECO:0007669"/>
    <property type="project" value="UniProtKB-KW"/>
</dbReference>
<protein>
    <submittedName>
        <fullName evidence="6">DNA polymerase III subunit delta</fullName>
        <ecNumber evidence="6">2.7.7.7</ecNumber>
    </submittedName>
</protein>
<accession>A0A831ST01</accession>
<sequence>MKQLRKDISAGKIKPVYFLYGPESFLKEELAGLVKTRAFDSTEEADLNTTILYGQDITLGEIVSRASEFPMFTQRKLLIVRHADKIRKAGSPKLQKQHIEQFARYCSNPADSTILVLDAGEMDSKELQKAPWKDLRPFRHDFLKIRHPDVFAAERAESYGWEFEPEALKAFSAYIDPTAREIAREIEKLVMYASSQRKKGRITANDVYDCVGISKQYNVFELEKALAAKNLRLCSGIALMIMEQEGLKDGMMNILRYLTTFYMRIWKAHSPGARQQPLSETAKMLGMYGKQEYFAKNYLDYASKFSLQEVERSLLALRRTDAALKGIEPYPDEKYLLLRLMQEIVGQK</sequence>
<dbReference type="PANTHER" id="PTHR34388:SF1">
    <property type="entry name" value="DNA POLYMERASE III SUBUNIT DELTA"/>
    <property type="match status" value="1"/>
</dbReference>
<name>A0A831ST01_PROAE</name>
<dbReference type="InterPro" id="IPR027417">
    <property type="entry name" value="P-loop_NTPase"/>
</dbReference>
<dbReference type="SUPFAM" id="SSF52540">
    <property type="entry name" value="P-loop containing nucleoside triphosphate hydrolases"/>
    <property type="match status" value="1"/>
</dbReference>
<dbReference type="InterPro" id="IPR005790">
    <property type="entry name" value="DNA_polIII_delta"/>
</dbReference>
<dbReference type="EC" id="2.7.7.7" evidence="6"/>
<dbReference type="NCBIfam" id="TIGR01128">
    <property type="entry name" value="holA"/>
    <property type="match status" value="1"/>
</dbReference>
<gene>
    <name evidence="6" type="primary">holA</name>
    <name evidence="6" type="ORF">ENN50_03495</name>
</gene>
<dbReference type="Gene3D" id="1.10.8.60">
    <property type="match status" value="1"/>
</dbReference>